<gene>
    <name evidence="5" type="ORF">RVR_5465</name>
</gene>
<dbReference type="AlphaFoldDB" id="A0A7U3URG6"/>
<reference evidence="5 6" key="2">
    <citation type="journal article" date="2011" name="J. Antibiot.">
        <title>Furaquinocins I and J: novel polyketide isoprenoid hybrid compounds from Streptomyces reveromyceticus SN-593.</title>
        <authorList>
            <person name="Panthee S."/>
            <person name="Takahashi S."/>
            <person name="Takagi H."/>
            <person name="Nogawa T."/>
            <person name="Oowada E."/>
            <person name="Uramoto M."/>
            <person name="Osada H."/>
        </authorList>
    </citation>
    <scope>NUCLEOTIDE SEQUENCE [LARGE SCALE GENOMIC DNA]</scope>
    <source>
        <strain evidence="5 6">SN-593</strain>
    </source>
</reference>
<evidence type="ECO:0000313" key="5">
    <source>
        <dbReference type="EMBL" id="BBA99015.1"/>
    </source>
</evidence>
<keyword evidence="2" id="KW-0547">Nucleotide-binding</keyword>
<proteinExistence type="predicted"/>
<evidence type="ECO:0000313" key="6">
    <source>
        <dbReference type="Proteomes" id="UP000595703"/>
    </source>
</evidence>
<dbReference type="GO" id="GO:0006281">
    <property type="term" value="P:DNA repair"/>
    <property type="evidence" value="ECO:0007669"/>
    <property type="project" value="UniProtKB-KW"/>
</dbReference>
<keyword evidence="2" id="KW-0347">Helicase</keyword>
<protein>
    <recommendedName>
        <fullName evidence="4">PD-(D/E)XK endonuclease-like domain-containing protein</fullName>
    </recommendedName>
</protein>
<evidence type="ECO:0000259" key="4">
    <source>
        <dbReference type="Pfam" id="PF12705"/>
    </source>
</evidence>
<dbReference type="EMBL" id="AP018365">
    <property type="protein sequence ID" value="BBA99015.1"/>
    <property type="molecule type" value="Genomic_DNA"/>
</dbReference>
<keyword evidence="2" id="KW-0067">ATP-binding</keyword>
<keyword evidence="6" id="KW-1185">Reference proteome</keyword>
<organism evidence="5 6">
    <name type="scientific">Actinacidiphila reveromycinica</name>
    <dbReference type="NCBI Taxonomy" id="659352"/>
    <lineage>
        <taxon>Bacteria</taxon>
        <taxon>Bacillati</taxon>
        <taxon>Actinomycetota</taxon>
        <taxon>Actinomycetes</taxon>
        <taxon>Kitasatosporales</taxon>
        <taxon>Streptomycetaceae</taxon>
        <taxon>Actinacidiphila</taxon>
    </lineage>
</organism>
<feature type="domain" description="PD-(D/E)XK endonuclease-like" evidence="4">
    <location>
        <begin position="332"/>
        <end position="564"/>
    </location>
</feature>
<dbReference type="Pfam" id="PF12705">
    <property type="entry name" value="PDDEXK_1"/>
    <property type="match status" value="1"/>
</dbReference>
<reference evidence="5 6" key="1">
    <citation type="journal article" date="2010" name="J. Bacteriol.">
        <title>Biochemical characterization of a novel indole prenyltransferase from Streptomyces sp. SN-593.</title>
        <authorList>
            <person name="Takahashi S."/>
            <person name="Takagi H."/>
            <person name="Toyoda A."/>
            <person name="Uramoto M."/>
            <person name="Nogawa T."/>
            <person name="Ueki M."/>
            <person name="Sakaki Y."/>
            <person name="Osada H."/>
        </authorList>
    </citation>
    <scope>NUCLEOTIDE SEQUENCE [LARGE SCALE GENOMIC DNA]</scope>
    <source>
        <strain evidence="5 6">SN-593</strain>
    </source>
</reference>
<sequence>MPTWTPPPESTWTNGLIRVFAGSFLRQSRSSCPYKGALKARTGIKLATSPLPMYKADPRESFNLGPFGEALDLIEHDGVEREQAIRRALAPSRERPEADPGLAAWTRFALDRYLEGSPPDLLPVSHSWVLVTQLREADSRNAKRYEQCVWGRPYASADGRVRELRLPVARSLRGPQYGTAEPAVQAERADLAAAAQVVARGEPHRLPNRFNWSRDAQLALDAGEAAWRQPEEVRITEVSCLDGERRTSVSEGPEDVARRYAAYGAPGLTAAVSAGTFVPGRDCEDCKYAPNCPALSRLGGVLSIDDQTRPRRTWSVTNGRSYAGRPDRDEGCPARERLRRLKLPDREGHALTPHVIRGHAVHAWIQQRHETHPGIACRPQDAPDGRAPWSAGRWTIPEEQAYLGARMVAAHARYCPFKLSGVTEVVHEHTVVVHDTAADVVVLAKTDMLYRDGRSWVYRETKTDARRDPPEDTDALRERPQLALAILLSTSPVIGEDVSAARVELEVLGPHGARLTVVDPFDPENRATAREVVHALAADWHADTTAAARPGPHCRDCEMAVWCPSAEPSAPGAEKG</sequence>
<dbReference type="RefSeq" id="WP_202235062.1">
    <property type="nucleotide sequence ID" value="NZ_AP018365.1"/>
</dbReference>
<reference evidence="5 6" key="4">
    <citation type="journal article" date="2020" name="Sci. Rep.">
        <title>beta-carboline chemical signals induce reveromycin production through a LuxR family regulator in Streptomyces sp. SN-593.</title>
        <authorList>
            <person name="Panthee S."/>
            <person name="Kito N."/>
            <person name="Hayashi T."/>
            <person name="Shimizu T."/>
            <person name="Ishikawa J."/>
            <person name="Hamamoto H."/>
            <person name="Osada H."/>
            <person name="Takahashi S."/>
        </authorList>
    </citation>
    <scope>NUCLEOTIDE SEQUENCE [LARGE SCALE GENOMIC DNA]</scope>
    <source>
        <strain evidence="5 6">SN-593</strain>
    </source>
</reference>
<accession>A0A7U3URG6</accession>
<keyword evidence="2" id="KW-0378">Hydrolase</keyword>
<dbReference type="GO" id="GO:0004386">
    <property type="term" value="F:helicase activity"/>
    <property type="evidence" value="ECO:0007669"/>
    <property type="project" value="UniProtKB-KW"/>
</dbReference>
<keyword evidence="3" id="KW-0234">DNA repair</keyword>
<evidence type="ECO:0000256" key="1">
    <source>
        <dbReference type="ARBA" id="ARBA00022763"/>
    </source>
</evidence>
<dbReference type="KEGG" id="arev:RVR_5465"/>
<evidence type="ECO:0000256" key="2">
    <source>
        <dbReference type="ARBA" id="ARBA00022806"/>
    </source>
</evidence>
<keyword evidence="1" id="KW-0227">DNA damage</keyword>
<dbReference type="InterPro" id="IPR038726">
    <property type="entry name" value="PDDEXK_AddAB-type"/>
</dbReference>
<name>A0A7U3URG6_9ACTN</name>
<dbReference type="Proteomes" id="UP000595703">
    <property type="component" value="Chromosome"/>
</dbReference>
<evidence type="ECO:0000256" key="3">
    <source>
        <dbReference type="ARBA" id="ARBA00023204"/>
    </source>
</evidence>
<reference evidence="5 6" key="3">
    <citation type="journal article" date="2011" name="Nat. Chem. Biol.">
        <title>Reveromycin A biosynthesis uses RevG and RevJ for stereospecific spiroacetal formation.</title>
        <authorList>
            <person name="Takahashi S."/>
            <person name="Toyoda A."/>
            <person name="Sekiyama Y."/>
            <person name="Takagi H."/>
            <person name="Nogawa T."/>
            <person name="Uramoto M."/>
            <person name="Suzuki R."/>
            <person name="Koshino H."/>
            <person name="Kumano T."/>
            <person name="Panthee S."/>
            <person name="Dairi T."/>
            <person name="Ishikawa J."/>
            <person name="Ikeda H."/>
            <person name="Sakaki Y."/>
            <person name="Osada H."/>
        </authorList>
    </citation>
    <scope>NUCLEOTIDE SEQUENCE [LARGE SCALE GENOMIC DNA]</scope>
    <source>
        <strain evidence="5 6">SN-593</strain>
    </source>
</reference>